<organism evidence="3 4">
    <name type="scientific">Paracoccus siganidrum</name>
    <dbReference type="NCBI Taxonomy" id="1276757"/>
    <lineage>
        <taxon>Bacteria</taxon>
        <taxon>Pseudomonadati</taxon>
        <taxon>Pseudomonadota</taxon>
        <taxon>Alphaproteobacteria</taxon>
        <taxon>Rhodobacterales</taxon>
        <taxon>Paracoccaceae</taxon>
        <taxon>Paracoccus</taxon>
    </lineage>
</organism>
<dbReference type="InterPro" id="IPR036265">
    <property type="entry name" value="HIT-like_sf"/>
</dbReference>
<name>A0A419A813_9RHOB</name>
<dbReference type="AlphaFoldDB" id="A0A419A813"/>
<evidence type="ECO:0000313" key="3">
    <source>
        <dbReference type="EMBL" id="RJL17974.1"/>
    </source>
</evidence>
<dbReference type="GO" id="GO:0003824">
    <property type="term" value="F:catalytic activity"/>
    <property type="evidence" value="ECO:0007669"/>
    <property type="project" value="InterPro"/>
</dbReference>
<dbReference type="Proteomes" id="UP000283587">
    <property type="component" value="Unassembled WGS sequence"/>
</dbReference>
<feature type="domain" description="HIT" evidence="2">
    <location>
        <begin position="6"/>
        <end position="109"/>
    </location>
</feature>
<evidence type="ECO:0000259" key="2">
    <source>
        <dbReference type="PROSITE" id="PS51084"/>
    </source>
</evidence>
<dbReference type="SUPFAM" id="SSF54197">
    <property type="entry name" value="HIT-like"/>
    <property type="match status" value="1"/>
</dbReference>
<evidence type="ECO:0000313" key="4">
    <source>
        <dbReference type="Proteomes" id="UP000283587"/>
    </source>
</evidence>
<gene>
    <name evidence="3" type="ORF">D3P05_08345</name>
</gene>
<comment type="caution">
    <text evidence="3">The sequence shown here is derived from an EMBL/GenBank/DDBJ whole genome shotgun (WGS) entry which is preliminary data.</text>
</comment>
<dbReference type="Pfam" id="PF01230">
    <property type="entry name" value="HIT"/>
    <property type="match status" value="1"/>
</dbReference>
<accession>A0A419A813</accession>
<dbReference type="InterPro" id="IPR011146">
    <property type="entry name" value="HIT-like"/>
</dbReference>
<dbReference type="GO" id="GO:0009117">
    <property type="term" value="P:nucleotide metabolic process"/>
    <property type="evidence" value="ECO:0007669"/>
    <property type="project" value="TreeGrafter"/>
</dbReference>
<dbReference type="EMBL" id="QZEW01000029">
    <property type="protein sequence ID" value="RJL17974.1"/>
    <property type="molecule type" value="Genomic_DNA"/>
</dbReference>
<dbReference type="PANTHER" id="PTHR46648:SF1">
    <property type="entry name" value="ADENOSINE 5'-MONOPHOSPHORAMIDASE HNT1"/>
    <property type="match status" value="1"/>
</dbReference>
<dbReference type="PANTHER" id="PTHR46648">
    <property type="entry name" value="HIT FAMILY PROTEIN 1"/>
    <property type="match status" value="1"/>
</dbReference>
<evidence type="ECO:0000256" key="1">
    <source>
        <dbReference type="PROSITE-ProRule" id="PRU00464"/>
    </source>
</evidence>
<dbReference type="PRINTS" id="PR00332">
    <property type="entry name" value="HISTRIAD"/>
</dbReference>
<dbReference type="PROSITE" id="PS51084">
    <property type="entry name" value="HIT_2"/>
    <property type="match status" value="1"/>
</dbReference>
<dbReference type="RefSeq" id="WP_119897718.1">
    <property type="nucleotide sequence ID" value="NZ_QNRC01000001.1"/>
</dbReference>
<keyword evidence="4" id="KW-1185">Reference proteome</keyword>
<dbReference type="OrthoDB" id="9784774at2"/>
<proteinExistence type="predicted"/>
<protein>
    <submittedName>
        <fullName evidence="3">HIT domain-containing protein</fullName>
    </submittedName>
</protein>
<sequence>MCIDCLFCRIGQGLVPAVEVFRNKRIVAFLDISPIREGHLQIVPCAHHDTFDDLPPNIASEVLLLAQRLAKAQKALFKVDRVGFLFTGGDIGHAHAHLVPLVAKTDITSRRYIANAELTWKSLPTPEEGEMRRTAAAIRAMLIEQRGKLRRA</sequence>
<dbReference type="InterPro" id="IPR001310">
    <property type="entry name" value="Histidine_triad_HIT"/>
</dbReference>
<dbReference type="Gene3D" id="3.30.428.10">
    <property type="entry name" value="HIT-like"/>
    <property type="match status" value="1"/>
</dbReference>
<reference evidence="4" key="1">
    <citation type="submission" date="2018-09" db="EMBL/GenBank/DDBJ databases">
        <title>Paracoccus onubensis nov. sp. a moderate halophilic bacterium isolated from Gruta de las Maravillas (Aracena, Spain).</title>
        <authorList>
            <person name="Jurado V."/>
            <person name="Gutierrez-Patricio S."/>
            <person name="Gonzalez-Pimentel J.L."/>
            <person name="Miller A.Z."/>
            <person name="Laiz L."/>
            <person name="Saiz-Jimenez C."/>
        </authorList>
    </citation>
    <scope>NUCLEOTIDE SEQUENCE [LARGE SCALE GENOMIC DNA]</scope>
    <source>
        <strain evidence="4">DSM 26381</strain>
    </source>
</reference>
<feature type="short sequence motif" description="Histidine triad motif" evidence="1">
    <location>
        <begin position="93"/>
        <end position="97"/>
    </location>
</feature>